<reference evidence="1" key="1">
    <citation type="journal article" date="2020" name="Nature">
        <title>Giant virus diversity and host interactions through global metagenomics.</title>
        <authorList>
            <person name="Schulz F."/>
            <person name="Roux S."/>
            <person name="Paez-Espino D."/>
            <person name="Jungbluth S."/>
            <person name="Walsh D.A."/>
            <person name="Denef V.J."/>
            <person name="McMahon K.D."/>
            <person name="Konstantinidis K.T."/>
            <person name="Eloe-Fadrosh E.A."/>
            <person name="Kyrpides N.C."/>
            <person name="Woyke T."/>
        </authorList>
    </citation>
    <scope>NUCLEOTIDE SEQUENCE</scope>
    <source>
        <strain evidence="1">GVMAG-M-3300020728-1</strain>
    </source>
</reference>
<dbReference type="EMBL" id="MN739409">
    <property type="protein sequence ID" value="QHT03317.1"/>
    <property type="molecule type" value="Genomic_DNA"/>
</dbReference>
<proteinExistence type="predicted"/>
<evidence type="ECO:0000313" key="1">
    <source>
        <dbReference type="EMBL" id="QHT03317.1"/>
    </source>
</evidence>
<sequence>MDKFCPVCKSLLNDFDERVVDGTKTAVRLCSRCGYTNPIDKKNPLVYEHILREDKTTRLSMNPNIKHDLTLPHFDNIACSNEDCPSKSGEKWNVVGMKIDEKRLIWLYQCCNCDRMWKQPSRATL</sequence>
<name>A0A6C0CGE0_9ZZZZ</name>
<protein>
    <recommendedName>
        <fullName evidence="2">DNA-directed RNA polymerase M/15kDa subunit domain-containing protein</fullName>
    </recommendedName>
</protein>
<accession>A0A6C0CGE0</accession>
<dbReference type="AlphaFoldDB" id="A0A6C0CGE0"/>
<evidence type="ECO:0008006" key="2">
    <source>
        <dbReference type="Google" id="ProtNLM"/>
    </source>
</evidence>
<organism evidence="1">
    <name type="scientific">viral metagenome</name>
    <dbReference type="NCBI Taxonomy" id="1070528"/>
    <lineage>
        <taxon>unclassified sequences</taxon>
        <taxon>metagenomes</taxon>
        <taxon>organismal metagenomes</taxon>
    </lineage>
</organism>